<evidence type="ECO:0000259" key="9">
    <source>
        <dbReference type="Pfam" id="PF17802"/>
    </source>
</evidence>
<keyword evidence="4" id="KW-0964">Secreted</keyword>
<dbReference type="RefSeq" id="WP_115595555.1">
    <property type="nucleotide sequence ID" value="NZ_UFTA01000002.1"/>
</dbReference>
<dbReference type="Gene3D" id="2.60.40.1280">
    <property type="match status" value="2"/>
</dbReference>
<feature type="domain" description="Bacterial repeat" evidence="10">
    <location>
        <begin position="2817"/>
        <end position="2891"/>
    </location>
</feature>
<reference evidence="11 12" key="1">
    <citation type="submission" date="2018-06" db="EMBL/GenBank/DDBJ databases">
        <authorList>
            <consortium name="Pathogen Informatics"/>
            <person name="Doyle S."/>
        </authorList>
    </citation>
    <scope>NUCLEOTIDE SEQUENCE [LARGE SCALE GENOMIC DNA]</scope>
    <source>
        <strain evidence="11 12">NCTC9810</strain>
    </source>
</reference>
<dbReference type="InterPro" id="IPR008966">
    <property type="entry name" value="Adhesion_dom_sf"/>
</dbReference>
<evidence type="ECO:0000256" key="8">
    <source>
        <dbReference type="SAM" id="Phobius"/>
    </source>
</evidence>
<protein>
    <submittedName>
        <fullName evidence="11">Predicted outer membrane protein</fullName>
    </submittedName>
</protein>
<dbReference type="InterPro" id="IPR041033">
    <property type="entry name" value="SpaA_PFL_dom_1"/>
</dbReference>
<keyword evidence="8" id="KW-0472">Membrane</keyword>
<feature type="domain" description="SpaA-like prealbumin fold" evidence="9">
    <location>
        <begin position="2169"/>
        <end position="2249"/>
    </location>
</feature>
<sequence>MKGKLNKYLVKLLSLALAFILVFPTEIFAMTLNDSKANAYKPSKSVMGLASNLGSSTDQKKEKDDDKRNLIKSDLSQEETDTYIIEKSAVLSKITGQIDYKIVLKAKNPNESTQGNQIASFAITENTDLKDLKLEKVEELDTEGTEKDIKYTQSTPSVFSSNDTMSTLGISSAKAKNAIVYYLSAKLTDDALKNIDSISPKMNLDMAIVPDNEKIYQNCYALELINPQENDISIDDKGNLNQNKAKLKEISDISHAYKGIYKEEKEGVINKTPAQIVWTDYINPVDDKEFTYDFDLDNNQDTKDSKIKIEFYQATDKGYVLNESFTKKQNFTKSLLLQVPDGYLAKVELTTTPKKDVGIKEYTLNAVKIPNPYYKEEKKDKGEEKVSDDSEPLPEKNKNSSNIEEKELEIDPKTNEAVIDHSFIKESEVSSDQAEENVSAIDLNRDSVLNNYNNGNLSPLEEVTINNIATLFNAYNNEELSYEKLIDELKDQTSDLSKEDFDYIVKGLMAGLKADKYKVATIDQNDLLNKVYEINLDSNETLDKEKKESKINNKIKENITLPNPESNETFDHKILDSNKASEKDNTENETIKKDAVESFDKSLEQVNEGIKVRQEDDRSFIDDLSQGVKGIFGQSNLKKADAELKAALNSGQSLREIQDLLIDLGERYELNRRDEAKLMTDNEEAIKDLIAKEADNNFNPSLLMAQNADNISPLANKKFTVMTRFDTSNANQPVKAGQFFNIHLDKKLKVNDPTTLENITYNGNVIAKANYDPSSNIIKYDIVRDLNNNINIPLNIPVDYDIANIDKQADSFTIINRISGLGVTNPQNLVPVEVDKNGNITNTIIEPEKEDITQIIEKESDANYRFNMDAYGNPVIENGEMIGVNWIVNVSSDTSLNELGYKLNLTAVEGSGIGPINNVKLNNQAITLTDNEIKDKLGIVDSKHHDLKTSTKDLNYTFFTPITNKQASYMLDVSVALTDRNKTGAVRLVLDEGYDQQKISEATPTRVGMNNRTTIQGEFTSESTGRWTISDAVSSKDTNNGLPLATRTLDNQTLSSGNTATYGLDENGKMVVKNAESTINSLPAKGTNPSGSQAVGNIAVYKVDTKLNNPSSAQNYSVSGVSISKYKDIYLDQLWGFPENNKFQMPAQTIKVVGKDGKVLGQTDVSAGKVGDIERVITIPNTKFWDIADDGKASMLDHKIVQQFPTSPLTINGKKYEYRENLNYYSLDLKLHYAQNALVEVDEKIPATFTITKVDSNDPSKKLEGARFKLLGSNIDVSTDANGKAKFSNINPGEYQLIESKAPLGYKPDPNAKTIKISDDGKLSISGSNAILSGSNKTELVKHPSYPDYMNAMHYGNIDNNGNVDFYIYLKPLSNQSGGTNKDTRLSLGIPNAKDLNVAVYDVSPNNRSTIKTAMENRSVNNNISSLGNNILNDKAQNEITGKNDITDAFTGKKGYQISFPKERFTNDWGFLVKVSGNVGSNESAAAFYDWLTNNNNTKNEAKIQQSTIISKESAGNVENSNILITNESFRKSPIAVTKFDDSFTTTKDPKTEQDIKKRDRLAGAEFVLKDSDGEALANKYTDKKGNVSFGNYPPGTYFLEELRAPAGYEKSDVYFEVTVDEIGQVNYNAKFKNGIGTPVAGKDYWIENEQESGDSGKAPVTNVNQSMDIKEGKDSGSIGTKPGVWEAYMLESLKYHADISLKSSAPGSRFEIQFDPNLDFTQYFNDFPKINIGGQNVADPYFDYKTNLLTYVFNENSHGGETTVNIDLVGMIPSKYYAKEDGKYAFTTIVAPGLAGVTGNPILNESFVADYGSYDTGHGNPAQSNYFREVYQADDGNWYVDVISYYNALADKSVGIKTLNYNWLSTNYQKNQQIARWVGNGNPPAFKLNDVEIYRTNPRIKTVDFEASGNTFQKRINENMPLSYGIRPEVDTRTYESVYKLNNINPNNKVSDKTGDITLNYDPNKIQSSGVINKGFPLTIKMPQISNGEGYVIKQTFKVTDEAKFKELWRTFLMTNGNLESAFTTKVNANIARADQTSQEIPKFYREVVGIINEKYTPGKFKITKQNEVDRSALKGAVFELTDANGKSIYRTSDSNGEVIFDNLAPGIYDLKEEKAPDGYNKSDKRWQVTVYNYGDVRIVEVGIASDNQIYEGSNINFEVTNKPVGEKFVIYKKDSQGEALPGAKFKLTKKDDASFSKEASSDGNGIVKFEGDLTDGTYIIEEVAPPAAYKKLDKKWVLVIEKGQKKVYNYVDPTKTQDVKSIPAEDGVSWVDVKNRTTNGWGQYDNRWSGWTGNSNYASKLGTRIVAINKEKNYAVQRYVINPESASIGETIASIHREKPNYNNMDWYAGEEYKVFTLDKPVTGLISDIRLANYDITDITNQVKNETDNTHSSEPQRLRLTLPATDKPILIDVKIPYKDENSGVGTGMDWSQGGSTYWKSDYYERVSDIKVGESTHAIAGDIKGSYVSENSLDVINELKKYEFKLKKVKEGNDNTAVQGATFSLTGPDESKETRTIKSGADGLISFKDLEPGKYKLKEESPAPGYEKTNTSWTVTITKDGKVYIKDDSQAAQSNLKIESKDESSANILRQSFPTRMNMANSFYTASPASLGFGEIPIEIPSPQMSGEGWQKVVPDRSEIQNHSDSDENALKTKITEINKDTNQFKQVFMIDGSKNKDTTSFMMDLMRMPNGNLDNKKVIARVYYVNKGSTIDNLIEPSNDFDISGTKQGLLPLSTSGKEGILRLRFNNGNNNNTLFPNNKFDKNNLFVVEITSNYEGDNSSIGLGMEYFNNGVTNSGYKAFEYYASEEDINKESYKVILNQSINGTVSADRLTDLKKDDIVSLRQQANSGYRFNGWIVKDANDNSIRVTNNQFKMPSSNVSVSASFEKVPNYKVWVQTVKGGTVTAKPNTDVSEETNINLTVTPDQGYELEKITYNDTDGNVHTVNGTSFKMPAYNVTLLPVFKLIPKTKYTVTVNNDKNGFVSVDKTSAEENELVNVNLVPNEGYELDQLLVDNKPVTVNNNTYTFTMPKANVTVSATFKEKEPEIPEGSKEIPTDGFAVITNKQVGLDLKIIKRDFNGNRLEGAVFTLKKTDQGYNTVDNNFEKVTATSDADGSVVFKGKDGQPIKLTEGYYILEETQSALGYKPAQAPWKIKVYEKNGQMKANYLGPEYTNHDFLQSNYAKVANLQDTGKGIKYASRLNYIDTESKTFVQRLYLDTRNYSGSGKVNVQIKPIIKREEIDTPGQQPKTTNQGVKTAYRTTYKILDNSGNVESNIDKVLKHYDLSNSNVSMVNTARWRPFDWGFDEDQLNLDKGVYVIDVEGYYDPNIIDKGKIGLHFDLYDGERKFEQVTSYDQDGNEVWYDGLDASYQAGMEAIRDHIEKSAGKKAADDWFTSKPAGQKYENFLSKEASYNGENYIAGRVWPSVDGQPLSHIDTNINIKPLYESTAHEIPNTGLEIVNEEEAYNITFSKHGRDDDTWSESGEEVTKNRLEGAIFKLQEEIGTSYEDVEDSYVESAFNGYFGFRGLKPGRYRLMEVKAPKGYKPIKDPLLYFTVETITSDSGKIVNPQTGKLVDVKTIEIKFPGSDKIHKLNELKMIDPDTGKEIAINDVDSKKINITRDKVINPETEKEVDLSTVKIVAGDNDYDVKDIKIVPDSNGLISLEYDKANGVYQYVPEESTTEKDGKLVDFVTGATAKNMGKIVNEKTVDRFKIKKVDGNEKPISNVGFTLYKNKDDQEAIVDEISTNDKGEIYYWNLPDGTYWLKESTIPNGYIAKDNNPWTEITIDNGLSDSNESIDYSQIKASNKEPSDITFPDKLTYKIVNEKVGELEIVKYANNIDDDNKLEGAEFTLYRDKETKYIARLDNVKPTVMTNKNGSAKFTNLPDGTYYLKETKAPDGYILMPTIWKIEVKNSVVSIEGLTNTEKYEVVPSKEANPPILKVINKSPTYPSTGGSGTFIGFSLIGTAIMLAGIAYYGIYANDKNRHRSNRYGK</sequence>
<keyword evidence="8" id="KW-0812">Transmembrane</keyword>
<keyword evidence="5" id="KW-0732">Signal</keyword>
<keyword evidence="6" id="KW-0572">Peptidoglycan-anchor</keyword>
<gene>
    <name evidence="11" type="ORF">NCTC9810_01273</name>
</gene>
<feature type="domain" description="SpaA-like prealbumin fold" evidence="9">
    <location>
        <begin position="1248"/>
        <end position="1327"/>
    </location>
</feature>
<proteinExistence type="inferred from homology"/>
<evidence type="ECO:0000256" key="3">
    <source>
        <dbReference type="ARBA" id="ARBA00022512"/>
    </source>
</evidence>
<feature type="domain" description="Bacterial repeat" evidence="10">
    <location>
        <begin position="2894"/>
        <end position="2968"/>
    </location>
</feature>
<name>A0A380WVE1_9FIRM</name>
<dbReference type="GO" id="GO:0007155">
    <property type="term" value="P:cell adhesion"/>
    <property type="evidence" value="ECO:0007669"/>
    <property type="project" value="InterPro"/>
</dbReference>
<comment type="similarity">
    <text evidence="2">Belongs to the serine-aspartate repeat-containing protein (SDr) family.</text>
</comment>
<feature type="domain" description="SpaA-like prealbumin fold" evidence="9">
    <location>
        <begin position="2485"/>
        <end position="2568"/>
    </location>
</feature>
<dbReference type="InterPro" id="IPR013783">
    <property type="entry name" value="Ig-like_fold"/>
</dbReference>
<dbReference type="Proteomes" id="UP000255124">
    <property type="component" value="Unassembled WGS sequence"/>
</dbReference>
<feature type="region of interest" description="Disordered" evidence="7">
    <location>
        <begin position="51"/>
        <end position="72"/>
    </location>
</feature>
<dbReference type="Pfam" id="PF18998">
    <property type="entry name" value="Flg_new_2"/>
    <property type="match status" value="3"/>
</dbReference>
<feature type="domain" description="SpaA-like prealbumin fold" evidence="9">
    <location>
        <begin position="1554"/>
        <end position="1628"/>
    </location>
</feature>
<evidence type="ECO:0000313" key="11">
    <source>
        <dbReference type="EMBL" id="SUU92925.1"/>
    </source>
</evidence>
<feature type="domain" description="Bacterial repeat" evidence="10">
    <location>
        <begin position="2973"/>
        <end position="3045"/>
    </location>
</feature>
<evidence type="ECO:0000259" key="10">
    <source>
        <dbReference type="Pfam" id="PF18998"/>
    </source>
</evidence>
<dbReference type="InterPro" id="IPR044060">
    <property type="entry name" value="Bacterial_rp_domain"/>
</dbReference>
<dbReference type="Gene3D" id="2.60.40.10">
    <property type="entry name" value="Immunoglobulins"/>
    <property type="match status" value="9"/>
</dbReference>
<feature type="domain" description="SpaA-like prealbumin fold" evidence="9">
    <location>
        <begin position="2060"/>
        <end position="2136"/>
    </location>
</feature>
<keyword evidence="8" id="KW-1133">Transmembrane helix</keyword>
<dbReference type="SUPFAM" id="SSF49478">
    <property type="entry name" value="Cna protein B-type domain"/>
    <property type="match status" value="5"/>
</dbReference>
<dbReference type="Pfam" id="PF17802">
    <property type="entry name" value="SpaA"/>
    <property type="match status" value="9"/>
</dbReference>
<feature type="domain" description="SpaA-like prealbumin fold" evidence="9">
    <location>
        <begin position="3073"/>
        <end position="3166"/>
    </location>
</feature>
<feature type="region of interest" description="Disordered" evidence="7">
    <location>
        <begin position="375"/>
        <end position="411"/>
    </location>
</feature>
<dbReference type="OrthoDB" id="3268315at2"/>
<keyword evidence="3" id="KW-0134">Cell wall</keyword>
<comment type="subcellular location">
    <subcellularLocation>
        <location evidence="1">Secreted</location>
        <location evidence="1">Cell wall</location>
    </subcellularLocation>
</comment>
<evidence type="ECO:0000256" key="4">
    <source>
        <dbReference type="ARBA" id="ARBA00022525"/>
    </source>
</evidence>
<dbReference type="EMBL" id="UFTA01000002">
    <property type="protein sequence ID" value="SUU92925.1"/>
    <property type="molecule type" value="Genomic_DNA"/>
</dbReference>
<accession>A0A380WVE1</accession>
<dbReference type="SUPFAM" id="SSF49401">
    <property type="entry name" value="Bacterial adhesins"/>
    <property type="match status" value="2"/>
</dbReference>
<feature type="domain" description="SpaA-like prealbumin fold" evidence="9">
    <location>
        <begin position="3842"/>
        <end position="3920"/>
    </location>
</feature>
<dbReference type="PANTHER" id="PTHR36108">
    <property type="entry name" value="COLOSSIN-B-RELATED"/>
    <property type="match status" value="1"/>
</dbReference>
<evidence type="ECO:0000256" key="2">
    <source>
        <dbReference type="ARBA" id="ARBA00007257"/>
    </source>
</evidence>
<evidence type="ECO:0000256" key="7">
    <source>
        <dbReference type="SAM" id="MobiDB-lite"/>
    </source>
</evidence>
<evidence type="ECO:0000256" key="1">
    <source>
        <dbReference type="ARBA" id="ARBA00004191"/>
    </source>
</evidence>
<feature type="domain" description="SpaA-like prealbumin fold" evidence="9">
    <location>
        <begin position="3713"/>
        <end position="3791"/>
    </location>
</feature>
<evidence type="ECO:0000313" key="12">
    <source>
        <dbReference type="Proteomes" id="UP000255124"/>
    </source>
</evidence>
<dbReference type="SUPFAM" id="SSF117074">
    <property type="entry name" value="Hypothetical protein PA1324"/>
    <property type="match status" value="1"/>
</dbReference>
<dbReference type="PANTHER" id="PTHR36108:SF13">
    <property type="entry name" value="COLOSSIN-B-RELATED"/>
    <property type="match status" value="1"/>
</dbReference>
<feature type="domain" description="SpaA-like prealbumin fold" evidence="9">
    <location>
        <begin position="3488"/>
        <end position="3559"/>
    </location>
</feature>
<evidence type="ECO:0000256" key="6">
    <source>
        <dbReference type="ARBA" id="ARBA00023088"/>
    </source>
</evidence>
<feature type="compositionally biased region" description="Basic and acidic residues" evidence="7">
    <location>
        <begin position="58"/>
        <end position="71"/>
    </location>
</feature>
<organism evidence="11 12">
    <name type="scientific">Anaerococcus octavius</name>
    <dbReference type="NCBI Taxonomy" id="54007"/>
    <lineage>
        <taxon>Bacteria</taxon>
        <taxon>Bacillati</taxon>
        <taxon>Bacillota</taxon>
        <taxon>Tissierellia</taxon>
        <taxon>Tissierellales</taxon>
        <taxon>Peptoniphilaceae</taxon>
        <taxon>Anaerococcus</taxon>
    </lineage>
</organism>
<evidence type="ECO:0000256" key="5">
    <source>
        <dbReference type="ARBA" id="ARBA00022729"/>
    </source>
</evidence>
<feature type="transmembrane region" description="Helical" evidence="8">
    <location>
        <begin position="3961"/>
        <end position="3981"/>
    </location>
</feature>
<dbReference type="InterPro" id="IPR011252">
    <property type="entry name" value="Fibrogen-bd_dom1"/>
</dbReference>